<dbReference type="Gene3D" id="3.40.50.2000">
    <property type="entry name" value="Glycogen Phosphorylase B"/>
    <property type="match status" value="2"/>
</dbReference>
<dbReference type="Pfam" id="PF13439">
    <property type="entry name" value="Glyco_transf_4"/>
    <property type="match status" value="1"/>
</dbReference>
<dbReference type="PATRIC" id="fig|1069083.5.peg.682"/>
<dbReference type="AlphaFoldDB" id="N6VQQ3"/>
<comment type="caution">
    <text evidence="3">The sequence shown here is derived from an EMBL/GenBank/DDBJ whole genome shotgun (WGS) entry which is preliminary data.</text>
</comment>
<organism evidence="3 4">
    <name type="scientific">Methanocaldococcus villosus KIN24-T80</name>
    <dbReference type="NCBI Taxonomy" id="1069083"/>
    <lineage>
        <taxon>Archaea</taxon>
        <taxon>Methanobacteriati</taxon>
        <taxon>Methanobacteriota</taxon>
        <taxon>Methanomada group</taxon>
        <taxon>Methanococci</taxon>
        <taxon>Methanococcales</taxon>
        <taxon>Methanocaldococcaceae</taxon>
        <taxon>Methanocaldococcus</taxon>
    </lineage>
</organism>
<dbReference type="RefSeq" id="WP_004591151.1">
    <property type="nucleotide sequence ID" value="NZ_APMM01000022.1"/>
</dbReference>
<dbReference type="Pfam" id="PF00534">
    <property type="entry name" value="Glycos_transf_1"/>
    <property type="match status" value="1"/>
</dbReference>
<accession>N6VQQ3</accession>
<protein>
    <submittedName>
        <fullName evidence="3">Glycosyl transferase family protein</fullName>
    </submittedName>
</protein>
<dbReference type="PANTHER" id="PTHR45947:SF3">
    <property type="entry name" value="SULFOQUINOVOSYL TRANSFERASE SQD2"/>
    <property type="match status" value="1"/>
</dbReference>
<feature type="domain" description="Glycosyltransferase subfamily 4-like N-terminal" evidence="2">
    <location>
        <begin position="17"/>
        <end position="173"/>
    </location>
</feature>
<dbReference type="SUPFAM" id="SSF53756">
    <property type="entry name" value="UDP-Glycosyltransferase/glycogen phosphorylase"/>
    <property type="match status" value="1"/>
</dbReference>
<keyword evidence="3" id="KW-0808">Transferase</keyword>
<dbReference type="STRING" id="1069083.GCA_000371805_01334"/>
<evidence type="ECO:0000259" key="2">
    <source>
        <dbReference type="Pfam" id="PF13439"/>
    </source>
</evidence>
<dbReference type="InterPro" id="IPR050194">
    <property type="entry name" value="Glycosyltransferase_grp1"/>
</dbReference>
<dbReference type="CDD" id="cd03801">
    <property type="entry name" value="GT4_PimA-like"/>
    <property type="match status" value="1"/>
</dbReference>
<dbReference type="PANTHER" id="PTHR45947">
    <property type="entry name" value="SULFOQUINOVOSYL TRANSFERASE SQD2"/>
    <property type="match status" value="1"/>
</dbReference>
<dbReference type="InterPro" id="IPR001296">
    <property type="entry name" value="Glyco_trans_1"/>
</dbReference>
<dbReference type="EMBL" id="APMM01000022">
    <property type="protein sequence ID" value="ENN96230.1"/>
    <property type="molecule type" value="Genomic_DNA"/>
</dbReference>
<feature type="domain" description="Glycosyl transferase family 1" evidence="1">
    <location>
        <begin position="184"/>
        <end position="345"/>
    </location>
</feature>
<dbReference type="Proteomes" id="UP000053695">
    <property type="component" value="Unassembled WGS sequence"/>
</dbReference>
<name>N6VQQ3_9EURY</name>
<reference evidence="3 4" key="1">
    <citation type="journal article" date="2013" name="Genome Announc.">
        <title>Draft Genome Sequence of a Highly Flagellated, Fast-Swimming Archaeon, Methanocaldococcus villosus Strain KIN24-T80 (DSM 22612).</title>
        <authorList>
            <person name="Thennarasu S."/>
            <person name="Polireddy D."/>
            <person name="Antony A."/>
            <person name="Yada M.R."/>
            <person name="Algarawi S."/>
            <person name="Sivakumar N."/>
        </authorList>
    </citation>
    <scope>NUCLEOTIDE SEQUENCE [LARGE SCALE GENOMIC DNA]</scope>
    <source>
        <strain evidence="3 4">KIN24-T80</strain>
    </source>
</reference>
<keyword evidence="4" id="KW-1185">Reference proteome</keyword>
<sequence>MKILMMSWKCIKHPWKGGAEFATYEILKRLSEKGYECVWFAPKFKGCLKEEEIEGIKIIRDFNIYTIYFNAWRKYVEEFKGKFDVVIDQVNGIPFFTPLYVKEPVIMYIHHVGDVCWDYEMPFPLSKIGKYSEKMVLRLYKNIPTVCVSPSTKKDLEDLGFKNINVVYNGCNVKPLDKLDFSIKEENSLCFVGRVTAMKRLEHAIKVVSLVKEEINDVKFYVVGRAKKEKYLCKLKNLANMLDLKNNVIFLGYLPFKERNEILRKSLIQIVTSVKEGWGLNVIEGNALGVPAVGYRVNGLVDSIKDGYNGFLVKDGNVKEMAEKVINILDDKNLLKKLSKNSIEWAKQFSWDKSAEEFEGVIKNVVE</sequence>
<evidence type="ECO:0000259" key="1">
    <source>
        <dbReference type="Pfam" id="PF00534"/>
    </source>
</evidence>
<evidence type="ECO:0000313" key="3">
    <source>
        <dbReference type="EMBL" id="ENN96230.1"/>
    </source>
</evidence>
<gene>
    <name evidence="3" type="ORF">J422_03498</name>
</gene>
<proteinExistence type="predicted"/>
<dbReference type="GO" id="GO:0016757">
    <property type="term" value="F:glycosyltransferase activity"/>
    <property type="evidence" value="ECO:0007669"/>
    <property type="project" value="InterPro"/>
</dbReference>
<dbReference type="OrthoDB" id="65872at2157"/>
<dbReference type="InterPro" id="IPR028098">
    <property type="entry name" value="Glyco_trans_4-like_N"/>
</dbReference>
<evidence type="ECO:0000313" key="4">
    <source>
        <dbReference type="Proteomes" id="UP000053695"/>
    </source>
</evidence>